<reference evidence="1" key="1">
    <citation type="journal article" date="2020" name="Stud. Mycol.">
        <title>101 Dothideomycetes genomes: a test case for predicting lifestyles and emergence of pathogens.</title>
        <authorList>
            <person name="Haridas S."/>
            <person name="Albert R."/>
            <person name="Binder M."/>
            <person name="Bloem J."/>
            <person name="Labutti K."/>
            <person name="Salamov A."/>
            <person name="Andreopoulos B."/>
            <person name="Baker S."/>
            <person name="Barry K."/>
            <person name="Bills G."/>
            <person name="Bluhm B."/>
            <person name="Cannon C."/>
            <person name="Castanera R."/>
            <person name="Culley D."/>
            <person name="Daum C."/>
            <person name="Ezra D."/>
            <person name="Gonzalez J."/>
            <person name="Henrissat B."/>
            <person name="Kuo A."/>
            <person name="Liang C."/>
            <person name="Lipzen A."/>
            <person name="Lutzoni F."/>
            <person name="Magnuson J."/>
            <person name="Mondo S."/>
            <person name="Nolan M."/>
            <person name="Ohm R."/>
            <person name="Pangilinan J."/>
            <person name="Park H.-J."/>
            <person name="Ramirez L."/>
            <person name="Alfaro M."/>
            <person name="Sun H."/>
            <person name="Tritt A."/>
            <person name="Yoshinaga Y."/>
            <person name="Zwiers L.-H."/>
            <person name="Turgeon B."/>
            <person name="Goodwin S."/>
            <person name="Spatafora J."/>
            <person name="Crous P."/>
            <person name="Grigoriev I."/>
        </authorList>
    </citation>
    <scope>NUCLEOTIDE SEQUENCE</scope>
    <source>
        <strain evidence="1">CBS 183.55</strain>
    </source>
</reference>
<sequence>MKIASRSWRGSEALLRFSKTLCSEAQRPNAASGHCAILTCWPYKRISAIIHPTSSCVGPIPHSASRAVSNCQWYAPQCPEHEMVRTRWNSRLDSRDLRPSWCLQLLRAPGTARRRVSTIVKPARSPRVCRWWAPLIKTVLTYHQRYAADCRYV</sequence>
<dbReference type="EMBL" id="ML978956">
    <property type="protein sequence ID" value="KAF1934146.1"/>
    <property type="molecule type" value="Genomic_DNA"/>
</dbReference>
<dbReference type="Proteomes" id="UP000800082">
    <property type="component" value="Unassembled WGS sequence"/>
</dbReference>
<evidence type="ECO:0000313" key="2">
    <source>
        <dbReference type="Proteomes" id="UP000800082"/>
    </source>
</evidence>
<dbReference type="RefSeq" id="XP_033454394.1">
    <property type="nucleotide sequence ID" value="XM_033587226.1"/>
</dbReference>
<organism evidence="1 2">
    <name type="scientific">Didymella exigua CBS 183.55</name>
    <dbReference type="NCBI Taxonomy" id="1150837"/>
    <lineage>
        <taxon>Eukaryota</taxon>
        <taxon>Fungi</taxon>
        <taxon>Dikarya</taxon>
        <taxon>Ascomycota</taxon>
        <taxon>Pezizomycotina</taxon>
        <taxon>Dothideomycetes</taxon>
        <taxon>Pleosporomycetidae</taxon>
        <taxon>Pleosporales</taxon>
        <taxon>Pleosporineae</taxon>
        <taxon>Didymellaceae</taxon>
        <taxon>Didymella</taxon>
    </lineage>
</organism>
<name>A0A6A5S6N2_9PLEO</name>
<dbReference type="GeneID" id="54344872"/>
<evidence type="ECO:0000313" key="1">
    <source>
        <dbReference type="EMBL" id="KAF1934146.1"/>
    </source>
</evidence>
<accession>A0A6A5S6N2</accession>
<gene>
    <name evidence="1" type="ORF">M421DRAFT_114124</name>
</gene>
<keyword evidence="2" id="KW-1185">Reference proteome</keyword>
<dbReference type="AlphaFoldDB" id="A0A6A5S6N2"/>
<protein>
    <submittedName>
        <fullName evidence="1">Uncharacterized protein</fullName>
    </submittedName>
</protein>
<proteinExistence type="predicted"/>